<sequence length="169" mass="17636">MLGGDMSKHTTSTSHGGAGRALLWVAIILTVALLGFVTATAVRANPIYSDRDANGISKYKFIEACKEIAEDTEELTVGAMGQAIPLKTLVEQSSPLKAGDELHAAVEAEPAEIIKATQTVEGGGWTLTAPVTIAVHSGERVNTLGQLPMACTHDKKTGKTTATLNLPGQ</sequence>
<dbReference type="EMBL" id="BCMS01000001">
    <property type="protein sequence ID" value="GAQ22746.1"/>
    <property type="molecule type" value="Genomic_DNA"/>
</dbReference>
<keyword evidence="1" id="KW-0812">Transmembrane</keyword>
<organism evidence="2 3">
    <name type="scientific">Deinococcus grandis</name>
    <dbReference type="NCBI Taxonomy" id="57498"/>
    <lineage>
        <taxon>Bacteria</taxon>
        <taxon>Thermotogati</taxon>
        <taxon>Deinococcota</taxon>
        <taxon>Deinococci</taxon>
        <taxon>Deinococcales</taxon>
        <taxon>Deinococcaceae</taxon>
        <taxon>Deinococcus</taxon>
    </lineage>
</organism>
<reference evidence="3" key="1">
    <citation type="submission" date="2015-11" db="EMBL/GenBank/DDBJ databases">
        <title>Draft Genome Sequence of the Radioresistant Bacterium Deinococcus grandis, Isolated from Freshwater Fish in Japan.</title>
        <authorList>
            <person name="Satoh K."/>
            <person name="Onodera T."/>
            <person name="Omoso K."/>
            <person name="Takeda-Yano K."/>
            <person name="Katayama T."/>
            <person name="Oono Y."/>
            <person name="Narumi I."/>
        </authorList>
    </citation>
    <scope>NUCLEOTIDE SEQUENCE [LARGE SCALE GENOMIC DNA]</scope>
    <source>
        <strain evidence="3">ATCC 43672</strain>
    </source>
</reference>
<accession>A0A100HL31</accession>
<comment type="caution">
    <text evidence="2">The sequence shown here is derived from an EMBL/GenBank/DDBJ whole genome shotgun (WGS) entry which is preliminary data.</text>
</comment>
<evidence type="ECO:0000256" key="1">
    <source>
        <dbReference type="SAM" id="Phobius"/>
    </source>
</evidence>
<keyword evidence="1" id="KW-0472">Membrane</keyword>
<protein>
    <submittedName>
        <fullName evidence="2">Uncharacterized protein</fullName>
    </submittedName>
</protein>
<evidence type="ECO:0000313" key="3">
    <source>
        <dbReference type="Proteomes" id="UP000056209"/>
    </source>
</evidence>
<dbReference type="AlphaFoldDB" id="A0A100HL31"/>
<dbReference type="Proteomes" id="UP000056209">
    <property type="component" value="Unassembled WGS sequence"/>
</dbReference>
<gene>
    <name evidence="2" type="ORF">DEIGR_102773</name>
</gene>
<keyword evidence="3" id="KW-1185">Reference proteome</keyword>
<name>A0A100HL31_9DEIO</name>
<feature type="transmembrane region" description="Helical" evidence="1">
    <location>
        <begin position="21"/>
        <end position="42"/>
    </location>
</feature>
<proteinExistence type="predicted"/>
<evidence type="ECO:0000313" key="2">
    <source>
        <dbReference type="EMBL" id="GAQ22746.1"/>
    </source>
</evidence>
<keyword evidence="1" id="KW-1133">Transmembrane helix</keyword>